<comment type="caution">
    <text evidence="1">The sequence shown here is derived from an EMBL/GenBank/DDBJ whole genome shotgun (WGS) entry which is preliminary data.</text>
</comment>
<name>A0A0F9HME3_9ZZZZ</name>
<organism evidence="1">
    <name type="scientific">marine sediment metagenome</name>
    <dbReference type="NCBI Taxonomy" id="412755"/>
    <lineage>
        <taxon>unclassified sequences</taxon>
        <taxon>metagenomes</taxon>
        <taxon>ecological metagenomes</taxon>
    </lineage>
</organism>
<dbReference type="AlphaFoldDB" id="A0A0F9HME3"/>
<protein>
    <submittedName>
        <fullName evidence="1">Uncharacterized protein</fullName>
    </submittedName>
</protein>
<evidence type="ECO:0000313" key="1">
    <source>
        <dbReference type="EMBL" id="KKM04352.1"/>
    </source>
</evidence>
<reference evidence="1" key="1">
    <citation type="journal article" date="2015" name="Nature">
        <title>Complex archaea that bridge the gap between prokaryotes and eukaryotes.</title>
        <authorList>
            <person name="Spang A."/>
            <person name="Saw J.H."/>
            <person name="Jorgensen S.L."/>
            <person name="Zaremba-Niedzwiedzka K."/>
            <person name="Martijn J."/>
            <person name="Lind A.E."/>
            <person name="van Eijk R."/>
            <person name="Schleper C."/>
            <person name="Guy L."/>
            <person name="Ettema T.J."/>
        </authorList>
    </citation>
    <scope>NUCLEOTIDE SEQUENCE</scope>
</reference>
<sequence length="91" mass="10192">MNNNLSRLNSCAWFSEQTKALASQLLFSLQVQQGVQLASLLGVDAILYNDEAIYVWVQRQLDDGLMIDDYTLSILETAFIELVTAYTDQAA</sequence>
<proteinExistence type="predicted"/>
<dbReference type="EMBL" id="LAZR01016471">
    <property type="protein sequence ID" value="KKM04352.1"/>
    <property type="molecule type" value="Genomic_DNA"/>
</dbReference>
<accession>A0A0F9HME3</accession>
<gene>
    <name evidence="1" type="ORF">LCGC14_1765080</name>
</gene>